<evidence type="ECO:0000313" key="7">
    <source>
        <dbReference type="EMBL" id="JAW12657.1"/>
    </source>
</evidence>
<feature type="transmembrane region" description="Helical" evidence="6">
    <location>
        <begin position="42"/>
        <end position="64"/>
    </location>
</feature>
<keyword evidence="5 6" id="KW-0472">Membrane</keyword>
<sequence length="224" mass="25124">MSVFVQKGKPPEGSVRLTEEEAVNLQWKLIYNWKPTSDVWPFRYGMASLAVGATLSAILIVGHFRRKLKLRNIGHFAMYMPNVVMPTLALPLLHQKLVTEPILLQTECPVCIQLRSIVLQNGLGLIYPLVLSPTCGFLLATSQATIRLPILNLGNLGSIFSIYRGILQPFTNRILGLSLFHTILALSITEAEARSFFKIQRTLLQQQNFIVSEPQESTSKDVQH</sequence>
<dbReference type="AlphaFoldDB" id="A0A224XJJ6"/>
<dbReference type="InterPro" id="IPR009801">
    <property type="entry name" value="TMEM126"/>
</dbReference>
<keyword evidence="4" id="KW-0496">Mitochondrion</keyword>
<keyword evidence="2 6" id="KW-0812">Transmembrane</keyword>
<dbReference type="PANTHER" id="PTHR16296">
    <property type="entry name" value="UNCHARACTERIZED HYPOTHALAMUS PROTEIN HT007"/>
    <property type="match status" value="1"/>
</dbReference>
<evidence type="ECO:0000256" key="2">
    <source>
        <dbReference type="ARBA" id="ARBA00022692"/>
    </source>
</evidence>
<accession>A0A224XJJ6</accession>
<name>A0A224XJJ6_9HEMI</name>
<dbReference type="GO" id="GO:0031966">
    <property type="term" value="C:mitochondrial membrane"/>
    <property type="evidence" value="ECO:0007669"/>
    <property type="project" value="UniProtKB-SubCell"/>
</dbReference>
<organism evidence="7">
    <name type="scientific">Panstrongylus lignarius</name>
    <dbReference type="NCBI Taxonomy" id="156445"/>
    <lineage>
        <taxon>Eukaryota</taxon>
        <taxon>Metazoa</taxon>
        <taxon>Ecdysozoa</taxon>
        <taxon>Arthropoda</taxon>
        <taxon>Hexapoda</taxon>
        <taxon>Insecta</taxon>
        <taxon>Pterygota</taxon>
        <taxon>Neoptera</taxon>
        <taxon>Paraneoptera</taxon>
        <taxon>Hemiptera</taxon>
        <taxon>Heteroptera</taxon>
        <taxon>Panheteroptera</taxon>
        <taxon>Cimicomorpha</taxon>
        <taxon>Reduviidae</taxon>
        <taxon>Triatominae</taxon>
        <taxon>Panstrongylus</taxon>
    </lineage>
</organism>
<evidence type="ECO:0000256" key="1">
    <source>
        <dbReference type="ARBA" id="ARBA00004225"/>
    </source>
</evidence>
<protein>
    <submittedName>
        <fullName evidence="7">Putative conserved plasma membrane protein</fullName>
    </submittedName>
</protein>
<keyword evidence="3 6" id="KW-1133">Transmembrane helix</keyword>
<dbReference type="Pfam" id="PF07114">
    <property type="entry name" value="TMEM126"/>
    <property type="match status" value="1"/>
</dbReference>
<evidence type="ECO:0000256" key="4">
    <source>
        <dbReference type="ARBA" id="ARBA00023128"/>
    </source>
</evidence>
<proteinExistence type="predicted"/>
<dbReference type="PANTHER" id="PTHR16296:SF2">
    <property type="entry name" value="TRANSMEMBRANE PROTEIN 126A"/>
    <property type="match status" value="1"/>
</dbReference>
<dbReference type="GO" id="GO:0032981">
    <property type="term" value="P:mitochondrial respiratory chain complex I assembly"/>
    <property type="evidence" value="ECO:0007669"/>
    <property type="project" value="TreeGrafter"/>
</dbReference>
<dbReference type="EMBL" id="GFTR01003769">
    <property type="protein sequence ID" value="JAW12657.1"/>
    <property type="molecule type" value="Transcribed_RNA"/>
</dbReference>
<evidence type="ECO:0000256" key="3">
    <source>
        <dbReference type="ARBA" id="ARBA00022989"/>
    </source>
</evidence>
<comment type="subcellular location">
    <subcellularLocation>
        <location evidence="1">Mitochondrion membrane</location>
        <topology evidence="1">Multi-pass membrane protein</topology>
    </subcellularLocation>
</comment>
<evidence type="ECO:0000256" key="6">
    <source>
        <dbReference type="SAM" id="Phobius"/>
    </source>
</evidence>
<reference evidence="7" key="1">
    <citation type="journal article" date="2018" name="PLoS Negl. Trop. Dis.">
        <title>An insight into the salivary gland and fat body transcriptome of Panstrongylus lignarius (Hemiptera: Heteroptera), the main vector of Chagas disease in Peru.</title>
        <authorList>
            <person name="Nevoa J.C."/>
            <person name="Mendes M.T."/>
            <person name="da Silva M.V."/>
            <person name="Soares S.C."/>
            <person name="Oliveira C.J.F."/>
            <person name="Ribeiro J.M.C."/>
        </authorList>
    </citation>
    <scope>NUCLEOTIDE SEQUENCE</scope>
</reference>
<evidence type="ECO:0000256" key="5">
    <source>
        <dbReference type="ARBA" id="ARBA00023136"/>
    </source>
</evidence>